<evidence type="ECO:0000256" key="2">
    <source>
        <dbReference type="SAM" id="MobiDB-lite"/>
    </source>
</evidence>
<dbReference type="GO" id="GO:0008270">
    <property type="term" value="F:zinc ion binding"/>
    <property type="evidence" value="ECO:0007669"/>
    <property type="project" value="InterPro"/>
</dbReference>
<keyword evidence="3" id="KW-0472">Membrane</keyword>
<evidence type="ECO:0000313" key="6">
    <source>
        <dbReference type="Proteomes" id="UP000288859"/>
    </source>
</evidence>
<dbReference type="InterPro" id="IPR050987">
    <property type="entry name" value="AtrR-like"/>
</dbReference>
<dbReference type="AlphaFoldDB" id="A0A438MY45"/>
<feature type="region of interest" description="Disordered" evidence="2">
    <location>
        <begin position="790"/>
        <end position="810"/>
    </location>
</feature>
<dbReference type="CDD" id="cd12148">
    <property type="entry name" value="fungal_TF_MHR"/>
    <property type="match status" value="1"/>
</dbReference>
<sequence length="810" mass="90451">MSPDSPETPPGAGRRSKYTTVAWYLLALVFLALPAMEFTSCVRAVHENPRLTTQFREAAGIVVNARSNARASSHRGSKDALCDNGENLLLNTNNPTASNYNGEQDRLSATLSLPTKRNPSRIDRDGTMQDDRNSDKRKRRKSMVVELEPPKTLSQSQTSPESIDLTIHSSGNSENILTAAADDGTHTFNLQLQAGSSISLSSQLWNLCEKLGARPPASPLNSDKTRPMTTAGPVLSIQLPNLELLQDLTEVFFRDMNTFLPLLNQNEAVPRMARTLKAAGYNEQTGMAASCASHSVFLGIIFNMLAIADTEAPKSSWVDAERPGWNWFKQGQCLVKYFAFTEPGHLDYVCYYTLGAIYLLRLELLSQASIYIMQAWNFATVTGLNDSSFWPRASHSQNLARQKLWWALYYIDTHVARRRGRPYLIRDNEVAVTEFLPRLSLVDKRTAHQAKLADEQPISLGDTGFRDLEYHQTSINLGRIWKQIWDTLFSARQGRFADDQDVEILDARILYLERMTPSTLKLKDDKGICQHSLAESEVFVRRRLLCQLQFNHFRMIIRQNPLRKTPVSSFDKEICASLATCNISNCAAYIDAYSDCLRPAANLLTLHLSETLYHLTHVLCDGDANLGASAIAESFKMAFGLLKQLARSFYGSRKALDAITTSYFALKRTVMASSTLGHLVEFICKEHEAVVNPPPGGRPDETQQPSDPSYVPLQSTGMLQIPTSATTNEDEGTGFALDQLLARDKSSLQWPVMNDVDLGTMEVFSWPELELGLGREVSQRWPLDDQNWFMPSNGVPANGTKPSGEFENTL</sequence>
<dbReference type="Pfam" id="PF04082">
    <property type="entry name" value="Fungal_trans"/>
    <property type="match status" value="1"/>
</dbReference>
<accession>A0A438MY45</accession>
<proteinExistence type="predicted"/>
<gene>
    <name evidence="5" type="ORF">B0A52_07779</name>
</gene>
<reference evidence="5 6" key="1">
    <citation type="submission" date="2017-03" db="EMBL/GenBank/DDBJ databases">
        <title>Genomes of endolithic fungi from Antarctica.</title>
        <authorList>
            <person name="Coleine C."/>
            <person name="Masonjones S."/>
            <person name="Stajich J.E."/>
        </authorList>
    </citation>
    <scope>NUCLEOTIDE SEQUENCE [LARGE SCALE GENOMIC DNA]</scope>
    <source>
        <strain evidence="5 6">CCFEE 6314</strain>
    </source>
</reference>
<dbReference type="Proteomes" id="UP000288859">
    <property type="component" value="Unassembled WGS sequence"/>
</dbReference>
<name>A0A438MY45_EXOME</name>
<evidence type="ECO:0000313" key="5">
    <source>
        <dbReference type="EMBL" id="RVX67851.1"/>
    </source>
</evidence>
<feature type="domain" description="Xylanolytic transcriptional activator regulatory" evidence="4">
    <location>
        <begin position="251"/>
        <end position="437"/>
    </location>
</feature>
<dbReference type="PANTHER" id="PTHR46910">
    <property type="entry name" value="TRANSCRIPTION FACTOR PDR1"/>
    <property type="match status" value="1"/>
</dbReference>
<comment type="caution">
    <text evidence="5">The sequence shown here is derived from an EMBL/GenBank/DDBJ whole genome shotgun (WGS) entry which is preliminary data.</text>
</comment>
<feature type="region of interest" description="Disordered" evidence="2">
    <location>
        <begin position="109"/>
        <end position="168"/>
    </location>
</feature>
<dbReference type="PANTHER" id="PTHR46910:SF1">
    <property type="entry name" value="MISCELLANEOUS ZN(II)2CYS6 TRANSCRIPTION FACTOR (EUROFUNG)-RELATED"/>
    <property type="match status" value="1"/>
</dbReference>
<dbReference type="VEuPathDB" id="FungiDB:PV10_07494"/>
<dbReference type="EMBL" id="NAJM01000044">
    <property type="protein sequence ID" value="RVX67851.1"/>
    <property type="molecule type" value="Genomic_DNA"/>
</dbReference>
<keyword evidence="3" id="KW-0812">Transmembrane</keyword>
<evidence type="ECO:0000256" key="3">
    <source>
        <dbReference type="SAM" id="Phobius"/>
    </source>
</evidence>
<feature type="compositionally biased region" description="Polar residues" evidence="2">
    <location>
        <begin position="152"/>
        <end position="168"/>
    </location>
</feature>
<dbReference type="OrthoDB" id="1393670at2759"/>
<feature type="transmembrane region" description="Helical" evidence="3">
    <location>
        <begin position="21"/>
        <end position="39"/>
    </location>
</feature>
<evidence type="ECO:0000256" key="1">
    <source>
        <dbReference type="ARBA" id="ARBA00023242"/>
    </source>
</evidence>
<dbReference type="GO" id="GO:0003677">
    <property type="term" value="F:DNA binding"/>
    <property type="evidence" value="ECO:0007669"/>
    <property type="project" value="InterPro"/>
</dbReference>
<feature type="compositionally biased region" description="Basic and acidic residues" evidence="2">
    <location>
        <begin position="120"/>
        <end position="134"/>
    </location>
</feature>
<dbReference type="InterPro" id="IPR007219">
    <property type="entry name" value="XnlR_reg_dom"/>
</dbReference>
<dbReference type="GO" id="GO:0006351">
    <property type="term" value="P:DNA-templated transcription"/>
    <property type="evidence" value="ECO:0007669"/>
    <property type="project" value="InterPro"/>
</dbReference>
<keyword evidence="1" id="KW-0539">Nucleus</keyword>
<keyword evidence="3" id="KW-1133">Transmembrane helix</keyword>
<dbReference type="GO" id="GO:0003700">
    <property type="term" value="F:DNA-binding transcription factor activity"/>
    <property type="evidence" value="ECO:0007669"/>
    <property type="project" value="InterPro"/>
</dbReference>
<organism evidence="5 6">
    <name type="scientific">Exophiala mesophila</name>
    <name type="common">Black yeast-like fungus</name>
    <dbReference type="NCBI Taxonomy" id="212818"/>
    <lineage>
        <taxon>Eukaryota</taxon>
        <taxon>Fungi</taxon>
        <taxon>Dikarya</taxon>
        <taxon>Ascomycota</taxon>
        <taxon>Pezizomycotina</taxon>
        <taxon>Eurotiomycetes</taxon>
        <taxon>Chaetothyriomycetidae</taxon>
        <taxon>Chaetothyriales</taxon>
        <taxon>Herpotrichiellaceae</taxon>
        <taxon>Exophiala</taxon>
    </lineage>
</organism>
<protein>
    <recommendedName>
        <fullName evidence="4">Xylanolytic transcriptional activator regulatory domain-containing protein</fullName>
    </recommendedName>
</protein>
<evidence type="ECO:0000259" key="4">
    <source>
        <dbReference type="Pfam" id="PF04082"/>
    </source>
</evidence>